<keyword evidence="1" id="KW-0677">Repeat</keyword>
<gene>
    <name evidence="7" type="ORF">BT96DRAFT_823290</name>
</gene>
<evidence type="ECO:0000256" key="2">
    <source>
        <dbReference type="ARBA" id="ARBA00022801"/>
    </source>
</evidence>
<keyword evidence="3 5" id="KW-0442">Lipid degradation</keyword>
<evidence type="ECO:0000256" key="5">
    <source>
        <dbReference type="PIRNR" id="PIRNR009376"/>
    </source>
</evidence>
<dbReference type="GO" id="GO:0035556">
    <property type="term" value="P:intracellular signal transduction"/>
    <property type="evidence" value="ECO:0007669"/>
    <property type="project" value="InterPro"/>
</dbReference>
<dbReference type="OrthoDB" id="14911at2759"/>
<evidence type="ECO:0000256" key="1">
    <source>
        <dbReference type="ARBA" id="ARBA00022737"/>
    </source>
</evidence>
<evidence type="ECO:0000259" key="6">
    <source>
        <dbReference type="PROSITE" id="PS50035"/>
    </source>
</evidence>
<comment type="similarity">
    <text evidence="5">Belongs to the phospholipase D family.</text>
</comment>
<proteinExistence type="inferred from homology"/>
<dbReference type="PANTHER" id="PTHR18896">
    <property type="entry name" value="PHOSPHOLIPASE D"/>
    <property type="match status" value="1"/>
</dbReference>
<dbReference type="Proteomes" id="UP000799118">
    <property type="component" value="Unassembled WGS sequence"/>
</dbReference>
<keyword evidence="4" id="KW-0443">Lipid metabolism</keyword>
<dbReference type="InterPro" id="IPR025202">
    <property type="entry name" value="PLD-like_dom"/>
</dbReference>
<dbReference type="CDD" id="cd09141">
    <property type="entry name" value="PLDc_vPLD1_2_yPLD_like_2"/>
    <property type="match status" value="1"/>
</dbReference>
<dbReference type="SMART" id="SM00155">
    <property type="entry name" value="PLDc"/>
    <property type="match status" value="2"/>
</dbReference>
<dbReference type="GO" id="GO:0006654">
    <property type="term" value="P:phosphatidic acid biosynthetic process"/>
    <property type="evidence" value="ECO:0007669"/>
    <property type="project" value="InterPro"/>
</dbReference>
<feature type="domain" description="PLD phosphodiesterase" evidence="6">
    <location>
        <begin position="636"/>
        <end position="663"/>
    </location>
</feature>
<dbReference type="Pfam" id="PF00614">
    <property type="entry name" value="PLDc"/>
    <property type="match status" value="1"/>
</dbReference>
<dbReference type="Pfam" id="PF13091">
    <property type="entry name" value="PLDc_2"/>
    <property type="match status" value="1"/>
</dbReference>
<feature type="domain" description="PLD phosphodiesterase" evidence="6">
    <location>
        <begin position="179"/>
        <end position="206"/>
    </location>
</feature>
<dbReference type="PIRSF" id="PIRSF009376">
    <property type="entry name" value="Phospholipase_D_euk"/>
    <property type="match status" value="1"/>
</dbReference>
<keyword evidence="2 5" id="KW-0378">Hydrolase</keyword>
<reference evidence="7" key="1">
    <citation type="journal article" date="2019" name="Environ. Microbiol.">
        <title>Fungal ecological strategies reflected in gene transcription - a case study of two litter decomposers.</title>
        <authorList>
            <person name="Barbi F."/>
            <person name="Kohler A."/>
            <person name="Barry K."/>
            <person name="Baskaran P."/>
            <person name="Daum C."/>
            <person name="Fauchery L."/>
            <person name="Ihrmark K."/>
            <person name="Kuo A."/>
            <person name="LaButti K."/>
            <person name="Lipzen A."/>
            <person name="Morin E."/>
            <person name="Grigoriev I.V."/>
            <person name="Henrissat B."/>
            <person name="Lindahl B."/>
            <person name="Martin F."/>
        </authorList>
    </citation>
    <scope>NUCLEOTIDE SEQUENCE</scope>
    <source>
        <strain evidence="7">JB14</strain>
    </source>
</reference>
<name>A0A6A4HHS5_9AGAR</name>
<dbReference type="InterPro" id="IPR015679">
    <property type="entry name" value="PLipase_D_fam"/>
</dbReference>
<dbReference type="SUPFAM" id="SSF56024">
    <property type="entry name" value="Phospholipase D/nuclease"/>
    <property type="match status" value="2"/>
</dbReference>
<dbReference type="InterPro" id="IPR016555">
    <property type="entry name" value="PLipase_D_euk"/>
</dbReference>
<dbReference type="AlphaFoldDB" id="A0A6A4HHS5"/>
<dbReference type="PANTHER" id="PTHR18896:SF186">
    <property type="entry name" value="PHOSPHOLIPASE D"/>
    <property type="match status" value="1"/>
</dbReference>
<evidence type="ECO:0000313" key="7">
    <source>
        <dbReference type="EMBL" id="KAE9397483.1"/>
    </source>
</evidence>
<dbReference type="GO" id="GO:0009395">
    <property type="term" value="P:phospholipid catabolic process"/>
    <property type="evidence" value="ECO:0007669"/>
    <property type="project" value="TreeGrafter"/>
</dbReference>
<dbReference type="EMBL" id="ML769496">
    <property type="protein sequence ID" value="KAE9397483.1"/>
    <property type="molecule type" value="Genomic_DNA"/>
</dbReference>
<protein>
    <recommendedName>
        <fullName evidence="5">Phospholipase</fullName>
        <ecNumber evidence="5">3.1.4.4</ecNumber>
    </recommendedName>
</protein>
<evidence type="ECO:0000313" key="8">
    <source>
        <dbReference type="Proteomes" id="UP000799118"/>
    </source>
</evidence>
<dbReference type="GO" id="GO:0004630">
    <property type="term" value="F:phospholipase D activity"/>
    <property type="evidence" value="ECO:0007669"/>
    <property type="project" value="UniProtKB-UniRule"/>
</dbReference>
<dbReference type="CDD" id="cd00138">
    <property type="entry name" value="PLDc_SF"/>
    <property type="match status" value="1"/>
</dbReference>
<keyword evidence="8" id="KW-1185">Reference proteome</keyword>
<dbReference type="InterPro" id="IPR001736">
    <property type="entry name" value="PLipase_D/transphosphatidylase"/>
</dbReference>
<dbReference type="PROSITE" id="PS50035">
    <property type="entry name" value="PLD"/>
    <property type="match status" value="2"/>
</dbReference>
<dbReference type="EC" id="3.1.4.4" evidence="5"/>
<organism evidence="7 8">
    <name type="scientific">Gymnopus androsaceus JB14</name>
    <dbReference type="NCBI Taxonomy" id="1447944"/>
    <lineage>
        <taxon>Eukaryota</taxon>
        <taxon>Fungi</taxon>
        <taxon>Dikarya</taxon>
        <taxon>Basidiomycota</taxon>
        <taxon>Agaricomycotina</taxon>
        <taxon>Agaricomycetes</taxon>
        <taxon>Agaricomycetidae</taxon>
        <taxon>Agaricales</taxon>
        <taxon>Marasmiineae</taxon>
        <taxon>Omphalotaceae</taxon>
        <taxon>Gymnopus</taxon>
    </lineage>
</organism>
<comment type="catalytic activity">
    <reaction evidence="5">
        <text>a 1,2-diacyl-sn-glycero-3-phosphocholine + H2O = a 1,2-diacyl-sn-glycero-3-phosphate + choline + H(+)</text>
        <dbReference type="Rhea" id="RHEA:14445"/>
        <dbReference type="ChEBI" id="CHEBI:15354"/>
        <dbReference type="ChEBI" id="CHEBI:15377"/>
        <dbReference type="ChEBI" id="CHEBI:15378"/>
        <dbReference type="ChEBI" id="CHEBI:57643"/>
        <dbReference type="ChEBI" id="CHEBI:58608"/>
        <dbReference type="EC" id="3.1.4.4"/>
    </reaction>
</comment>
<dbReference type="Gene3D" id="3.30.870.10">
    <property type="entry name" value="Endonuclease Chain A"/>
    <property type="match status" value="3"/>
</dbReference>
<evidence type="ECO:0000256" key="3">
    <source>
        <dbReference type="ARBA" id="ARBA00022963"/>
    </source>
</evidence>
<sequence>MSRFLDKILDKAEEGFKHAEDQIVGILNPNRRHDTPAEKAEDQLRAQINASHRFDSFAEERADNVVKWHVDGHDYMWAVSEMLDNAKQCIFILDWWLTPELYLRRPPAKHPEWRLDKVLKRKAEQGVKVYVVVYKEVTQTMSMSSKHTKSALEALNAPGTHQIQCMRHPDHIGAKDTVEFWSHHEKVVVVDNHYACIGGLDLCFGRWDTHSHPLADVHPTHWYKTLFPGQDYNNARIMDFQAVGDYASNQVNILESARMPWHDTHMSLSGPVVLDIVQHFVERWNEIKKRKYKDNAAFDWLAFPHNVETAPNESISRHPHRELWHAIGKKYKQHWHDWMGQDQEDDDSADGRYYRRPIPATMRVQAVRSVSDWSHGVLTEHSVQNAYIQLINESSHYIYIENQFFISSTHKGDVVTNQIAGALANRIIRAAREGKNFKVVVIIPELPAFSGNIKDETALKTIMAAQYRTINRGGASIYETVRKAGFEPMDFIRFYHLRAYDRINAPQPSYLERIQQDSGISFHEAQVALARQWLGDQATTGDGGPVKVTIKSPEMTKEGVVVTEKTPVKEEAVAVPASAEEARSIIERFERAAEAVRGDEDVSDNVVQHMLSDRTGLLQEKWLGSEKEELDAYVSELVYIHSKLMIVDDKRVIMGSANLNDRSQKGSGDSEIALVVEDTDLVQSTMDGRPYMVSRFAASLRRQLYKEHLGLIPPQDADLDDDHPTAFMRPAPYPNPDQLNSKEDQMVADPLAKETVDLWTDTARKNREIFTEVFRPVPTNLVRDWDAYDRYVPKVKTGHVVPEIPLDRVKDRLSKVKGALVEAPIDFLIDDKSFVEGVDWVGLNPTLPIYI</sequence>
<accession>A0A6A4HHS5</accession>
<evidence type="ECO:0000256" key="4">
    <source>
        <dbReference type="ARBA" id="ARBA00023098"/>
    </source>
</evidence>